<evidence type="ECO:0000256" key="2">
    <source>
        <dbReference type="SAM" id="SignalP"/>
    </source>
</evidence>
<dbReference type="HOGENOM" id="CLU_1378634_0_0_1"/>
<dbReference type="Proteomes" id="UP000054217">
    <property type="component" value="Unassembled WGS sequence"/>
</dbReference>
<feature type="transmembrane region" description="Helical" evidence="1">
    <location>
        <begin position="36"/>
        <end position="58"/>
    </location>
</feature>
<reference evidence="4" key="2">
    <citation type="submission" date="2015-01" db="EMBL/GenBank/DDBJ databases">
        <title>Evolutionary Origins and Diversification of the Mycorrhizal Mutualists.</title>
        <authorList>
            <consortium name="DOE Joint Genome Institute"/>
            <consortium name="Mycorrhizal Genomics Consortium"/>
            <person name="Kohler A."/>
            <person name="Kuo A."/>
            <person name="Nagy L.G."/>
            <person name="Floudas D."/>
            <person name="Copeland A."/>
            <person name="Barry K.W."/>
            <person name="Cichocki N."/>
            <person name="Veneault-Fourrey C."/>
            <person name="LaButti K."/>
            <person name="Lindquist E.A."/>
            <person name="Lipzen A."/>
            <person name="Lundell T."/>
            <person name="Morin E."/>
            <person name="Murat C."/>
            <person name="Riley R."/>
            <person name="Ohm R."/>
            <person name="Sun H."/>
            <person name="Tunlid A."/>
            <person name="Henrissat B."/>
            <person name="Grigoriev I.V."/>
            <person name="Hibbett D.S."/>
            <person name="Martin F."/>
        </authorList>
    </citation>
    <scope>NUCLEOTIDE SEQUENCE [LARGE SCALE GENOMIC DNA]</scope>
    <source>
        <strain evidence="4">Marx 270</strain>
    </source>
</reference>
<dbReference type="InParanoid" id="A0A0C3PXV5"/>
<dbReference type="EMBL" id="KN831945">
    <property type="protein sequence ID" value="KIO13884.1"/>
    <property type="molecule type" value="Genomic_DNA"/>
</dbReference>
<reference evidence="3 4" key="1">
    <citation type="submission" date="2014-04" db="EMBL/GenBank/DDBJ databases">
        <authorList>
            <consortium name="DOE Joint Genome Institute"/>
            <person name="Kuo A."/>
            <person name="Kohler A."/>
            <person name="Costa M.D."/>
            <person name="Nagy L.G."/>
            <person name="Floudas D."/>
            <person name="Copeland A."/>
            <person name="Barry K.W."/>
            <person name="Cichocki N."/>
            <person name="Veneault-Fourrey C."/>
            <person name="LaButti K."/>
            <person name="Lindquist E.A."/>
            <person name="Lipzen A."/>
            <person name="Lundell T."/>
            <person name="Morin E."/>
            <person name="Murat C."/>
            <person name="Sun H."/>
            <person name="Tunlid A."/>
            <person name="Henrissat B."/>
            <person name="Grigoriev I.V."/>
            <person name="Hibbett D.S."/>
            <person name="Martin F."/>
            <person name="Nordberg H.P."/>
            <person name="Cantor M.N."/>
            <person name="Hua S.X."/>
        </authorList>
    </citation>
    <scope>NUCLEOTIDE SEQUENCE [LARGE SCALE GENOMIC DNA]</scope>
    <source>
        <strain evidence="3 4">Marx 270</strain>
    </source>
</reference>
<name>A0A0C3PXV5_PISTI</name>
<feature type="signal peptide" evidence="2">
    <location>
        <begin position="1"/>
        <end position="17"/>
    </location>
</feature>
<feature type="chain" id="PRO_5002168440" description="Amino acid permease/ SLC12A domain-containing protein" evidence="2">
    <location>
        <begin position="18"/>
        <end position="198"/>
    </location>
</feature>
<evidence type="ECO:0000313" key="3">
    <source>
        <dbReference type="EMBL" id="KIO13884.1"/>
    </source>
</evidence>
<keyword evidence="1" id="KW-0812">Transmembrane</keyword>
<proteinExistence type="predicted"/>
<evidence type="ECO:0008006" key="5">
    <source>
        <dbReference type="Google" id="ProtNLM"/>
    </source>
</evidence>
<protein>
    <recommendedName>
        <fullName evidence="5">Amino acid permease/ SLC12A domain-containing protein</fullName>
    </recommendedName>
</protein>
<dbReference type="STRING" id="870435.A0A0C3PXV5"/>
<feature type="transmembrane region" description="Helical" evidence="1">
    <location>
        <begin position="64"/>
        <end position="83"/>
    </location>
</feature>
<organism evidence="3 4">
    <name type="scientific">Pisolithus tinctorius Marx 270</name>
    <dbReference type="NCBI Taxonomy" id="870435"/>
    <lineage>
        <taxon>Eukaryota</taxon>
        <taxon>Fungi</taxon>
        <taxon>Dikarya</taxon>
        <taxon>Basidiomycota</taxon>
        <taxon>Agaricomycotina</taxon>
        <taxon>Agaricomycetes</taxon>
        <taxon>Agaricomycetidae</taxon>
        <taxon>Boletales</taxon>
        <taxon>Sclerodermatineae</taxon>
        <taxon>Pisolithaceae</taxon>
        <taxon>Pisolithus</taxon>
    </lineage>
</organism>
<dbReference type="OrthoDB" id="2637653at2759"/>
<evidence type="ECO:0000256" key="1">
    <source>
        <dbReference type="SAM" id="Phobius"/>
    </source>
</evidence>
<gene>
    <name evidence="3" type="ORF">M404DRAFT_448415</name>
</gene>
<keyword evidence="4" id="KW-1185">Reference proteome</keyword>
<keyword evidence="1" id="KW-1133">Transmembrane helix</keyword>
<sequence length="198" mass="21814">MATHLVMFFMIFWRGLELPLEWTRDTFGRVVLRDSALPPLIISALTGIMVLCNTGVIQTSLNGNVFYCWLYCTMWISLGRIIVNHSKVELLKDSSNDVTTHIDVGETSSWISELSTCRHSAVDLSGISTSQVRVTLGVSRARDPSTCDSLESNGTSSYAVTAKVREESPPSSSSDVETLGLKESLSFYVLHFGPLSPF</sequence>
<dbReference type="AlphaFoldDB" id="A0A0C3PXV5"/>
<keyword evidence="1" id="KW-0472">Membrane</keyword>
<keyword evidence="2" id="KW-0732">Signal</keyword>
<evidence type="ECO:0000313" key="4">
    <source>
        <dbReference type="Proteomes" id="UP000054217"/>
    </source>
</evidence>
<accession>A0A0C3PXV5</accession>